<organism evidence="1 2">
    <name type="scientific">Cirrhinus mrigala</name>
    <name type="common">Mrigala</name>
    <dbReference type="NCBI Taxonomy" id="683832"/>
    <lineage>
        <taxon>Eukaryota</taxon>
        <taxon>Metazoa</taxon>
        <taxon>Chordata</taxon>
        <taxon>Craniata</taxon>
        <taxon>Vertebrata</taxon>
        <taxon>Euteleostomi</taxon>
        <taxon>Actinopterygii</taxon>
        <taxon>Neopterygii</taxon>
        <taxon>Teleostei</taxon>
        <taxon>Ostariophysi</taxon>
        <taxon>Cypriniformes</taxon>
        <taxon>Cyprinidae</taxon>
        <taxon>Labeoninae</taxon>
        <taxon>Labeonini</taxon>
        <taxon>Cirrhinus</taxon>
    </lineage>
</organism>
<keyword evidence="2" id="KW-1185">Reference proteome</keyword>
<sequence length="69" mass="7882">YQLSSGCVDQDGEEMVMAVYMRERSHYRDYGSGSNSYGTSLFGHPLLMSVPRAQCTREDLYQLLLKRLA</sequence>
<evidence type="ECO:0000313" key="1">
    <source>
        <dbReference type="EMBL" id="KAL0187157.1"/>
    </source>
</evidence>
<comment type="caution">
    <text evidence="1">The sequence shown here is derived from an EMBL/GenBank/DDBJ whole genome shotgun (WGS) entry which is preliminary data.</text>
</comment>
<evidence type="ECO:0000313" key="2">
    <source>
        <dbReference type="Proteomes" id="UP001529510"/>
    </source>
</evidence>
<dbReference type="AlphaFoldDB" id="A0ABD0QLU5"/>
<dbReference type="Proteomes" id="UP001529510">
    <property type="component" value="Unassembled WGS sequence"/>
</dbReference>
<name>A0ABD0QLU5_CIRMR</name>
<protein>
    <submittedName>
        <fullName evidence="1">Uncharacterized protein</fullName>
    </submittedName>
</protein>
<gene>
    <name evidence="1" type="ORF">M9458_018827</name>
</gene>
<feature type="non-terminal residue" evidence="1">
    <location>
        <position position="69"/>
    </location>
</feature>
<proteinExistence type="predicted"/>
<reference evidence="1 2" key="1">
    <citation type="submission" date="2024-05" db="EMBL/GenBank/DDBJ databases">
        <title>Genome sequencing and assembly of Indian major carp, Cirrhinus mrigala (Hamilton, 1822).</title>
        <authorList>
            <person name="Mohindra V."/>
            <person name="Chowdhury L.M."/>
            <person name="Lal K."/>
            <person name="Jena J.K."/>
        </authorList>
    </citation>
    <scope>NUCLEOTIDE SEQUENCE [LARGE SCALE GENOMIC DNA]</scope>
    <source>
        <strain evidence="1">CM1030</strain>
        <tissue evidence="1">Blood</tissue>
    </source>
</reference>
<feature type="non-terminal residue" evidence="1">
    <location>
        <position position="1"/>
    </location>
</feature>
<dbReference type="EMBL" id="JAMKFB020000008">
    <property type="protein sequence ID" value="KAL0187157.1"/>
    <property type="molecule type" value="Genomic_DNA"/>
</dbReference>
<accession>A0ABD0QLU5</accession>